<accession>A0A8J8NA14</accession>
<evidence type="ECO:0000313" key="2">
    <source>
        <dbReference type="Proteomes" id="UP000785679"/>
    </source>
</evidence>
<name>A0A8J8NA14_HALGN</name>
<gene>
    <name evidence="1" type="ORF">FGO68_gene10104</name>
</gene>
<dbReference type="Proteomes" id="UP000785679">
    <property type="component" value="Unassembled WGS sequence"/>
</dbReference>
<keyword evidence="2" id="KW-1185">Reference proteome</keyword>
<comment type="caution">
    <text evidence="1">The sequence shown here is derived from an EMBL/GenBank/DDBJ whole genome shotgun (WGS) entry which is preliminary data.</text>
</comment>
<protein>
    <submittedName>
        <fullName evidence="1">Uncharacterized protein</fullName>
    </submittedName>
</protein>
<organism evidence="1 2">
    <name type="scientific">Halteria grandinella</name>
    <dbReference type="NCBI Taxonomy" id="5974"/>
    <lineage>
        <taxon>Eukaryota</taxon>
        <taxon>Sar</taxon>
        <taxon>Alveolata</taxon>
        <taxon>Ciliophora</taxon>
        <taxon>Intramacronucleata</taxon>
        <taxon>Spirotrichea</taxon>
        <taxon>Stichotrichia</taxon>
        <taxon>Sporadotrichida</taxon>
        <taxon>Halteriidae</taxon>
        <taxon>Halteria</taxon>
    </lineage>
</organism>
<dbReference type="EMBL" id="RRYP01031659">
    <property type="protein sequence ID" value="TNV70920.1"/>
    <property type="molecule type" value="Genomic_DNA"/>
</dbReference>
<proteinExistence type="predicted"/>
<evidence type="ECO:0000313" key="1">
    <source>
        <dbReference type="EMBL" id="TNV70920.1"/>
    </source>
</evidence>
<reference evidence="1" key="1">
    <citation type="submission" date="2019-06" db="EMBL/GenBank/DDBJ databases">
        <authorList>
            <person name="Zheng W."/>
        </authorList>
    </citation>
    <scope>NUCLEOTIDE SEQUENCE</scope>
    <source>
        <strain evidence="1">QDHG01</strain>
    </source>
</reference>
<dbReference type="AlphaFoldDB" id="A0A8J8NA14"/>
<sequence length="92" mass="10777">MSIKQLFVNIRSIEMYVLYKRSIEQKRSVLLFENPSTIQMILKIIPTFYYLIDQMDSEVTIFDKIVQGVIKANVVYEDELVLLLDMQVLGLS</sequence>